<gene>
    <name evidence="5" type="ORF">C2E20_2936</name>
</gene>
<accession>A0A2P6VI33</accession>
<dbReference type="Gene3D" id="3.30.70.2520">
    <property type="match status" value="1"/>
</dbReference>
<dbReference type="PANTHER" id="PTHR43762:SF5">
    <property type="entry name" value="FAD-BINDING PCMH-TYPE DOMAIN-CONTAINING PROTEIN"/>
    <property type="match status" value="1"/>
</dbReference>
<dbReference type="InterPro" id="IPR006094">
    <property type="entry name" value="Oxid_FAD_bind_N"/>
</dbReference>
<dbReference type="PROSITE" id="PS51387">
    <property type="entry name" value="FAD_PCMH"/>
    <property type="match status" value="1"/>
</dbReference>
<dbReference type="SUPFAM" id="SSF56176">
    <property type="entry name" value="FAD-binding/transporter-associated domain-like"/>
    <property type="match status" value="1"/>
</dbReference>
<evidence type="ECO:0000313" key="5">
    <source>
        <dbReference type="EMBL" id="PSC73742.1"/>
    </source>
</evidence>
<evidence type="ECO:0000256" key="2">
    <source>
        <dbReference type="ARBA" id="ARBA00023002"/>
    </source>
</evidence>
<evidence type="ECO:0000313" key="6">
    <source>
        <dbReference type="Proteomes" id="UP000239649"/>
    </source>
</evidence>
<feature type="signal peptide" evidence="3">
    <location>
        <begin position="1"/>
        <end position="22"/>
    </location>
</feature>
<sequence length="585" mass="63556">MAPRRGGLVVLFGLALLGVAGAKTRCRLGPGASHTGCGLPDELANFQGYHECADAVQVGKPATVEEVQEMVKAFPRVKAAGVGASWWTEQFCAGDDANSINIVTTELKSTLDFMAAPVDPKQWADAGGVPPDFPIQVDEDAQTVRVAAGITQRRVLDYLAAYTHWKEPAGWVLPAPAWFQDQTIAGAVATAAHGSSMRYSSLSGQLRGLKIVLANGTLLELSPDSNRHLYLAAGASVGRLGVLTEVTISIVPQQNITRTNQEMSFQEFAQQIKDVQDAYNAAKAAGDEEAMKAALYQLDETQAFWAFPSAIYLRADFEHLARTPDSVLLNAFPAEGEPGVQALSEPVAGVVEQVEKEPVAGLPRMLNGIAGWNSFYINFCRTHIRNGTFPSRQAYISMAAGETAFTSTFAPYEQLEVAIPLERAGSCLMEVGNEVYGPQRLWEGFRVPSLTRFTTQEDYYLSPATDGPLMWINMEDYLSRSSGVPNDKFHKVVSLFRERCGARLHWGKAGWPEHAKCFDGGKEYPNTWGHFGCAVQELDPQAKFASEWDGWVWAATRDGAPVPFASCCSADGFDPACRLAPRTGC</sequence>
<dbReference type="STRING" id="554055.A0A2P6VI33"/>
<dbReference type="GO" id="GO:0016020">
    <property type="term" value="C:membrane"/>
    <property type="evidence" value="ECO:0007669"/>
    <property type="project" value="InterPro"/>
</dbReference>
<comment type="caution">
    <text evidence="5">The sequence shown here is derived from an EMBL/GenBank/DDBJ whole genome shotgun (WGS) entry which is preliminary data.</text>
</comment>
<dbReference type="EMBL" id="LHPF02000006">
    <property type="protein sequence ID" value="PSC73742.1"/>
    <property type="molecule type" value="Genomic_DNA"/>
</dbReference>
<name>A0A2P6VI33_9CHLO</name>
<dbReference type="Gene3D" id="3.30.465.10">
    <property type="match status" value="1"/>
</dbReference>
<dbReference type="Pfam" id="PF04030">
    <property type="entry name" value="ALO"/>
    <property type="match status" value="1"/>
</dbReference>
<dbReference type="AlphaFoldDB" id="A0A2P6VI33"/>
<evidence type="ECO:0000256" key="3">
    <source>
        <dbReference type="SAM" id="SignalP"/>
    </source>
</evidence>
<dbReference type="GO" id="GO:0003885">
    <property type="term" value="F:D-arabinono-1,4-lactone oxidase activity"/>
    <property type="evidence" value="ECO:0007669"/>
    <property type="project" value="InterPro"/>
</dbReference>
<keyword evidence="2" id="KW-0560">Oxidoreductase</keyword>
<evidence type="ECO:0000256" key="1">
    <source>
        <dbReference type="ARBA" id="ARBA00005147"/>
    </source>
</evidence>
<dbReference type="InterPro" id="IPR016166">
    <property type="entry name" value="FAD-bd_PCMH"/>
</dbReference>
<dbReference type="Pfam" id="PF01565">
    <property type="entry name" value="FAD_binding_4"/>
    <property type="match status" value="1"/>
</dbReference>
<keyword evidence="3" id="KW-0732">Signal</keyword>
<evidence type="ECO:0000259" key="4">
    <source>
        <dbReference type="PROSITE" id="PS51387"/>
    </source>
</evidence>
<proteinExistence type="predicted"/>
<reference evidence="5 6" key="1">
    <citation type="journal article" date="2018" name="Plant J.">
        <title>Genome sequences of Chlorella sorokiniana UTEX 1602 and Micractinium conductrix SAG 241.80: implications to maltose excretion by a green alga.</title>
        <authorList>
            <person name="Arriola M.B."/>
            <person name="Velmurugan N."/>
            <person name="Zhang Y."/>
            <person name="Plunkett M.H."/>
            <person name="Hondzo H."/>
            <person name="Barney B.M."/>
        </authorList>
    </citation>
    <scope>NUCLEOTIDE SEQUENCE [LARGE SCALE GENOMIC DNA]</scope>
    <source>
        <strain evidence="5 6">SAG 241.80</strain>
    </source>
</reference>
<keyword evidence="6" id="KW-1185">Reference proteome</keyword>
<comment type="pathway">
    <text evidence="1">Cofactor biosynthesis; L-ascorbate biosynthesis.</text>
</comment>
<organism evidence="5 6">
    <name type="scientific">Micractinium conductrix</name>
    <dbReference type="NCBI Taxonomy" id="554055"/>
    <lineage>
        <taxon>Eukaryota</taxon>
        <taxon>Viridiplantae</taxon>
        <taxon>Chlorophyta</taxon>
        <taxon>core chlorophytes</taxon>
        <taxon>Trebouxiophyceae</taxon>
        <taxon>Chlorellales</taxon>
        <taxon>Chlorellaceae</taxon>
        <taxon>Chlorella clade</taxon>
        <taxon>Micractinium</taxon>
    </lineage>
</organism>
<dbReference type="UniPathway" id="UPA00132"/>
<feature type="chain" id="PRO_5015145093" evidence="3">
    <location>
        <begin position="23"/>
        <end position="585"/>
    </location>
</feature>
<dbReference type="GO" id="GO:0071949">
    <property type="term" value="F:FAD binding"/>
    <property type="evidence" value="ECO:0007669"/>
    <property type="project" value="InterPro"/>
</dbReference>
<dbReference type="PANTHER" id="PTHR43762">
    <property type="entry name" value="L-GULONOLACTONE OXIDASE"/>
    <property type="match status" value="1"/>
</dbReference>
<protein>
    <submittedName>
        <fullName evidence="5">L-gulonolactone oxidase</fullName>
    </submittedName>
</protein>
<dbReference type="InterPro" id="IPR036318">
    <property type="entry name" value="FAD-bd_PCMH-like_sf"/>
</dbReference>
<dbReference type="OrthoDB" id="610608at2759"/>
<dbReference type="GO" id="GO:0019853">
    <property type="term" value="P:L-ascorbic acid biosynthetic process"/>
    <property type="evidence" value="ECO:0007669"/>
    <property type="project" value="UniProtKB-UniPathway"/>
</dbReference>
<feature type="domain" description="FAD-binding PCMH-type" evidence="4">
    <location>
        <begin position="49"/>
        <end position="253"/>
    </location>
</feature>
<dbReference type="InterPro" id="IPR016169">
    <property type="entry name" value="FAD-bd_PCMH_sub2"/>
</dbReference>
<dbReference type="Proteomes" id="UP000239649">
    <property type="component" value="Unassembled WGS sequence"/>
</dbReference>
<dbReference type="InterPro" id="IPR007173">
    <property type="entry name" value="ALO_C"/>
</dbReference>
<dbReference type="InterPro" id="IPR010031">
    <property type="entry name" value="FAD_lactone_oxidase-like"/>
</dbReference>